<keyword evidence="5" id="KW-0547">Nucleotide-binding</keyword>
<keyword evidence="9" id="KW-0479">Metal-binding</keyword>
<evidence type="ECO:0000256" key="7">
    <source>
        <dbReference type="ARBA" id="ARBA00030248"/>
    </source>
</evidence>
<sequence>MKSLVWLSEQVLLSCGTRCGADPSRDIIRVMDRTKEEGDSFLTITLPSFCKGFERGLDKGFLEPSDLSGFRFRHGIPFLRGFLSKIFGTDGKLLEKPCLDCIMCVRQICLLHKKVELPCTPRRERKAEQAFLLCENELSGLNFENDPLFREFEKVSSIVLSDILAGIPNGDPYEELKPCHGPGKTQERIDGNSKYTFKRWHNRLEEQFPFTEFGVGSLRNHGEENCPLEAVEFVEPEDEAPVRVVFVPKTLKSPRVIAIEPVCMQYTQQSLLKFLVPLIESSGYAGGHVNFTHQTVNQVLALRASKDGCLATIDLSEASDRVHQELVRRMLRVCPILSDMVFACRSTRAKVPSGEIVTLNKFASMGSALCFPMEALAFFCAIVASRLHRAQLPVTGRNVREYARHVFVYGDDIIVPADEAPAICDDLTRYGFKINRNKSFWTGKFRESCGMDAYDGVDITPVYCRRVPPANRRKHVELVSWVAMANQFYKKGLWYAAQKVRNAVESLTKVTLPFVATNSSGLGWMSYSNARTVHRWNRELHRFETRAMTIRPIRYADPLTGDGALLKCFRLIGSQAKGLDHLHESVKRRAFTLKPGWVPA</sequence>
<keyword evidence="4" id="KW-0548">Nucleotidyltransferase</keyword>
<evidence type="ECO:0000256" key="8">
    <source>
        <dbReference type="ARBA" id="ARBA00048744"/>
    </source>
</evidence>
<gene>
    <name evidence="11" type="ORF">H2Rhizo334186_000001</name>
</gene>
<keyword evidence="3" id="KW-0808">Transferase</keyword>
<evidence type="ECO:0000256" key="6">
    <source>
        <dbReference type="ARBA" id="ARBA00022953"/>
    </source>
</evidence>
<feature type="binding site" evidence="9">
    <location>
        <position position="411"/>
    </location>
    <ligand>
        <name>Mg(2+)</name>
        <dbReference type="ChEBI" id="CHEBI:18420"/>
        <label>2</label>
    </ligand>
</feature>
<proteinExistence type="predicted"/>
<evidence type="ECO:0000256" key="4">
    <source>
        <dbReference type="ARBA" id="ARBA00022695"/>
    </source>
</evidence>
<name>A0A514D9I2_9VIRU</name>
<evidence type="ECO:0000259" key="10">
    <source>
        <dbReference type="PROSITE" id="PS50522"/>
    </source>
</evidence>
<dbReference type="GO" id="GO:0003968">
    <property type="term" value="F:RNA-directed RNA polymerase activity"/>
    <property type="evidence" value="ECO:0007669"/>
    <property type="project" value="UniProtKB-KW"/>
</dbReference>
<dbReference type="InterPro" id="IPR007096">
    <property type="entry name" value="RNA-dir_Rpol_cat_phage"/>
</dbReference>
<evidence type="ECO:0000256" key="9">
    <source>
        <dbReference type="PIRSR" id="PIRSR605093-1"/>
    </source>
</evidence>
<feature type="binding site" evidence="9">
    <location>
        <position position="412"/>
    </location>
    <ligand>
        <name>Mg(2+)</name>
        <dbReference type="ChEBI" id="CHEBI:18420"/>
        <label>2</label>
    </ligand>
</feature>
<feature type="binding site" evidence="9">
    <location>
        <position position="314"/>
    </location>
    <ligand>
        <name>Mg(2+)</name>
        <dbReference type="ChEBI" id="CHEBI:18420"/>
        <label>2</label>
    </ligand>
</feature>
<feature type="domain" description="RdRp catalytic" evidence="10">
    <location>
        <begin position="299"/>
        <end position="443"/>
    </location>
</feature>
<dbReference type="EMBL" id="MN035405">
    <property type="protein sequence ID" value="QDH90273.1"/>
    <property type="molecule type" value="Genomic_RNA"/>
</dbReference>
<dbReference type="InterPro" id="IPR005093">
    <property type="entry name" value="RNArep_beta"/>
</dbReference>
<evidence type="ECO:0000256" key="3">
    <source>
        <dbReference type="ARBA" id="ARBA00022679"/>
    </source>
</evidence>
<keyword evidence="2 11" id="KW-0696">RNA-directed RNA polymerase</keyword>
<dbReference type="GO" id="GO:0046872">
    <property type="term" value="F:metal ion binding"/>
    <property type="evidence" value="ECO:0007669"/>
    <property type="project" value="UniProtKB-KW"/>
</dbReference>
<evidence type="ECO:0000256" key="1">
    <source>
        <dbReference type="ARBA" id="ARBA00012494"/>
    </source>
</evidence>
<evidence type="ECO:0000256" key="2">
    <source>
        <dbReference type="ARBA" id="ARBA00022484"/>
    </source>
</evidence>
<reference evidence="11" key="1">
    <citation type="submission" date="2019-05" db="EMBL/GenBank/DDBJ databases">
        <title>Metatranscriptomic reconstruction reveals RNA viruses with the potential to shape carbon cycling in soil.</title>
        <authorList>
            <person name="Starr E.P."/>
            <person name="Nuccio E."/>
            <person name="Pett-Ridge J."/>
            <person name="Banfield J.F."/>
            <person name="Firestone M.K."/>
        </authorList>
    </citation>
    <scope>NUCLEOTIDE SEQUENCE</scope>
    <source>
        <strain evidence="11">H2_Rhizo_33_scaffold_4186</strain>
    </source>
</reference>
<accession>A0A514D9I2</accession>
<dbReference type="EC" id="2.7.7.48" evidence="1"/>
<comment type="catalytic activity">
    <reaction evidence="8">
        <text>RNA(n) + a ribonucleoside 5'-triphosphate = RNA(n+1) + diphosphate</text>
        <dbReference type="Rhea" id="RHEA:21248"/>
        <dbReference type="Rhea" id="RHEA-COMP:14527"/>
        <dbReference type="Rhea" id="RHEA-COMP:17342"/>
        <dbReference type="ChEBI" id="CHEBI:33019"/>
        <dbReference type="ChEBI" id="CHEBI:61557"/>
        <dbReference type="ChEBI" id="CHEBI:140395"/>
        <dbReference type="EC" id="2.7.7.48"/>
    </reaction>
</comment>
<comment type="cofactor">
    <cofactor evidence="9">
        <name>Mg(2+)</name>
        <dbReference type="ChEBI" id="CHEBI:18420"/>
    </cofactor>
    <text evidence="9">Binds 2 Mg(2+) per subunit.</text>
</comment>
<dbReference type="SUPFAM" id="SSF56672">
    <property type="entry name" value="DNA/RNA polymerases"/>
    <property type="match status" value="1"/>
</dbReference>
<dbReference type="Pfam" id="PF03431">
    <property type="entry name" value="RNA_replicase_B"/>
    <property type="match status" value="1"/>
</dbReference>
<keyword evidence="6" id="KW-0693">Viral RNA replication</keyword>
<evidence type="ECO:0000313" key="11">
    <source>
        <dbReference type="EMBL" id="QDH90273.1"/>
    </source>
</evidence>
<organism evidence="11">
    <name type="scientific">Leviviridae sp</name>
    <dbReference type="NCBI Taxonomy" id="2027243"/>
    <lineage>
        <taxon>Viruses</taxon>
        <taxon>Riboviria</taxon>
        <taxon>Orthornavirae</taxon>
        <taxon>Lenarviricota</taxon>
        <taxon>Leviviricetes</taxon>
        <taxon>Norzivirales</taxon>
        <taxon>Fiersviridae</taxon>
    </lineage>
</organism>
<keyword evidence="9" id="KW-0460">Magnesium</keyword>
<dbReference type="GO" id="GO:0039694">
    <property type="term" value="P:viral RNA genome replication"/>
    <property type="evidence" value="ECO:0007669"/>
    <property type="project" value="InterPro"/>
</dbReference>
<dbReference type="InterPro" id="IPR043502">
    <property type="entry name" value="DNA/RNA_pol_sf"/>
</dbReference>
<dbReference type="GO" id="GO:0000166">
    <property type="term" value="F:nucleotide binding"/>
    <property type="evidence" value="ECO:0007669"/>
    <property type="project" value="UniProtKB-KW"/>
</dbReference>
<dbReference type="PROSITE" id="PS50522">
    <property type="entry name" value="RDRP_PHAGE"/>
    <property type="match status" value="1"/>
</dbReference>
<evidence type="ECO:0000256" key="5">
    <source>
        <dbReference type="ARBA" id="ARBA00022741"/>
    </source>
</evidence>
<protein>
    <recommendedName>
        <fullName evidence="1">RNA-directed RNA polymerase</fullName>
        <ecNumber evidence="1">2.7.7.48</ecNumber>
    </recommendedName>
    <alternativeName>
        <fullName evidence="7">RNA replicase beta chain</fullName>
    </alternativeName>
</protein>